<keyword evidence="7" id="KW-0175">Coiled coil</keyword>
<dbReference type="Pfam" id="PF25917">
    <property type="entry name" value="BSH_RND"/>
    <property type="match status" value="1"/>
</dbReference>
<dbReference type="Pfam" id="PF25944">
    <property type="entry name" value="Beta-barrel_RND"/>
    <property type="match status" value="1"/>
</dbReference>
<keyword evidence="14" id="KW-1185">Reference proteome</keyword>
<dbReference type="InterPro" id="IPR058625">
    <property type="entry name" value="MdtA-like_BSH"/>
</dbReference>
<keyword evidence="5" id="KW-0997">Cell inner membrane</keyword>
<feature type="region of interest" description="Disordered" evidence="8">
    <location>
        <begin position="365"/>
        <end position="388"/>
    </location>
</feature>
<dbReference type="PANTHER" id="PTHR30469:SF36">
    <property type="entry name" value="BLL3903 PROTEIN"/>
    <property type="match status" value="1"/>
</dbReference>
<dbReference type="FunFam" id="2.40.420.20:FF:000001">
    <property type="entry name" value="Efflux RND transporter periplasmic adaptor subunit"/>
    <property type="match status" value="1"/>
</dbReference>
<dbReference type="InterPro" id="IPR058627">
    <property type="entry name" value="MdtA-like_C"/>
</dbReference>
<evidence type="ECO:0000259" key="9">
    <source>
        <dbReference type="Pfam" id="PF25876"/>
    </source>
</evidence>
<dbReference type="InterPro" id="IPR006143">
    <property type="entry name" value="RND_pump_MFP"/>
</dbReference>
<sequence length="388" mass="41510">MISRLSLVRWSLCGAALLVAGCGRKPDQKRGGDAAPVIVAHAERKAVPLALPAIGAVEPIRTVSVRSQANGTLLKIHFQEGDDVKAGELLFELDSRPFENSLRSAEADLEKTRVQLSNAEAQVKRYSELKAGAMITKEQLETIRDNARALRAGVLSSEAAVANARLLIEYCSIRAPIAGRTGSLGAHEGDLVRAGDTGVPLVVINQLSPIYVTFTVPQQNLALIRRYRREGPLHVEAAPAGSTDTDIEGELTFIDNTIDATTGTLRLKATFDNPDHRLWPGQFVKVRITLATPSVVVVPSTAVQRSQDGAYAFVVKSDHTAEERPVEVERTVDGESVIARGLAPGEIVITDGQLRVLPGRKVQITSGRPAAETPVTPTASSAAEHAKP</sequence>
<dbReference type="Gene3D" id="1.10.287.470">
    <property type="entry name" value="Helix hairpin bin"/>
    <property type="match status" value="1"/>
</dbReference>
<dbReference type="GO" id="GO:1990281">
    <property type="term" value="C:efflux pump complex"/>
    <property type="evidence" value="ECO:0007669"/>
    <property type="project" value="TreeGrafter"/>
</dbReference>
<feature type="domain" description="Multidrug resistance protein MdtA-like C-terminal permuted SH3" evidence="12">
    <location>
        <begin position="295"/>
        <end position="352"/>
    </location>
</feature>
<dbReference type="AlphaFoldDB" id="A0A8F9TWQ8"/>
<feature type="coiled-coil region" evidence="7">
    <location>
        <begin position="102"/>
        <end position="129"/>
    </location>
</feature>
<name>A0A8F9TWQ8_9BACT</name>
<dbReference type="EMBL" id="CP080507">
    <property type="protein sequence ID" value="QYM80520.1"/>
    <property type="molecule type" value="Genomic_DNA"/>
</dbReference>
<dbReference type="Pfam" id="PF25876">
    <property type="entry name" value="HH_MFP_RND"/>
    <property type="match status" value="1"/>
</dbReference>
<evidence type="ECO:0000256" key="6">
    <source>
        <dbReference type="ARBA" id="ARBA00023136"/>
    </source>
</evidence>
<organism evidence="13 14">
    <name type="scientific">Horticoccus luteus</name>
    <dbReference type="NCBI Taxonomy" id="2862869"/>
    <lineage>
        <taxon>Bacteria</taxon>
        <taxon>Pseudomonadati</taxon>
        <taxon>Verrucomicrobiota</taxon>
        <taxon>Opitutia</taxon>
        <taxon>Opitutales</taxon>
        <taxon>Opitutaceae</taxon>
        <taxon>Horticoccus</taxon>
    </lineage>
</organism>
<keyword evidence="3" id="KW-0813">Transport</keyword>
<evidence type="ECO:0000256" key="3">
    <source>
        <dbReference type="ARBA" id="ARBA00022448"/>
    </source>
</evidence>
<evidence type="ECO:0000313" key="13">
    <source>
        <dbReference type="EMBL" id="QYM80520.1"/>
    </source>
</evidence>
<dbReference type="InterPro" id="IPR058626">
    <property type="entry name" value="MdtA-like_b-barrel"/>
</dbReference>
<protein>
    <submittedName>
        <fullName evidence="13">Efflux RND transporter periplasmic adaptor subunit</fullName>
    </submittedName>
</protein>
<dbReference type="InterPro" id="IPR058624">
    <property type="entry name" value="MdtA-like_HH"/>
</dbReference>
<dbReference type="RefSeq" id="WP_220165826.1">
    <property type="nucleotide sequence ID" value="NZ_CP080507.1"/>
</dbReference>
<keyword evidence="4" id="KW-1003">Cell membrane</keyword>
<evidence type="ECO:0000313" key="14">
    <source>
        <dbReference type="Proteomes" id="UP000825051"/>
    </source>
</evidence>
<comment type="similarity">
    <text evidence="2">Belongs to the membrane fusion protein (MFP) (TC 8.A.1) family.</text>
</comment>
<gene>
    <name evidence="13" type="ORF">K0B96_07905</name>
</gene>
<dbReference type="Proteomes" id="UP000825051">
    <property type="component" value="Chromosome"/>
</dbReference>
<evidence type="ECO:0000256" key="8">
    <source>
        <dbReference type="SAM" id="MobiDB-lite"/>
    </source>
</evidence>
<proteinExistence type="inferred from homology"/>
<dbReference type="GO" id="GO:0015562">
    <property type="term" value="F:efflux transmembrane transporter activity"/>
    <property type="evidence" value="ECO:0007669"/>
    <property type="project" value="TreeGrafter"/>
</dbReference>
<dbReference type="Gene3D" id="2.40.30.170">
    <property type="match status" value="1"/>
</dbReference>
<evidence type="ECO:0000256" key="2">
    <source>
        <dbReference type="ARBA" id="ARBA00009477"/>
    </source>
</evidence>
<evidence type="ECO:0000256" key="5">
    <source>
        <dbReference type="ARBA" id="ARBA00022519"/>
    </source>
</evidence>
<keyword evidence="6" id="KW-0472">Membrane</keyword>
<feature type="domain" description="Multidrug resistance protein MdtA-like alpha-helical hairpin" evidence="9">
    <location>
        <begin position="102"/>
        <end position="170"/>
    </location>
</feature>
<dbReference type="PROSITE" id="PS51257">
    <property type="entry name" value="PROKAR_LIPOPROTEIN"/>
    <property type="match status" value="1"/>
</dbReference>
<dbReference type="GO" id="GO:0030313">
    <property type="term" value="C:cell envelope"/>
    <property type="evidence" value="ECO:0007669"/>
    <property type="project" value="UniProtKB-SubCell"/>
</dbReference>
<dbReference type="PANTHER" id="PTHR30469">
    <property type="entry name" value="MULTIDRUG RESISTANCE PROTEIN MDTA"/>
    <property type="match status" value="1"/>
</dbReference>
<feature type="domain" description="Multidrug resistance protein MdtA-like barrel-sandwich hybrid" evidence="10">
    <location>
        <begin position="61"/>
        <end position="201"/>
    </location>
</feature>
<feature type="domain" description="Multidrug resistance protein MdtA-like beta-barrel" evidence="11">
    <location>
        <begin position="209"/>
        <end position="291"/>
    </location>
</feature>
<dbReference type="Gene3D" id="2.40.50.100">
    <property type="match status" value="1"/>
</dbReference>
<accession>A0A8F9TWQ8</accession>
<comment type="subcellular location">
    <subcellularLocation>
        <location evidence="1">Cell membrane</location>
    </subcellularLocation>
</comment>
<evidence type="ECO:0000256" key="7">
    <source>
        <dbReference type="SAM" id="Coils"/>
    </source>
</evidence>
<dbReference type="KEGG" id="ole:K0B96_07905"/>
<evidence type="ECO:0000259" key="12">
    <source>
        <dbReference type="Pfam" id="PF25967"/>
    </source>
</evidence>
<evidence type="ECO:0000259" key="10">
    <source>
        <dbReference type="Pfam" id="PF25917"/>
    </source>
</evidence>
<evidence type="ECO:0000256" key="1">
    <source>
        <dbReference type="ARBA" id="ARBA00004236"/>
    </source>
</evidence>
<evidence type="ECO:0000256" key="4">
    <source>
        <dbReference type="ARBA" id="ARBA00022475"/>
    </source>
</evidence>
<dbReference type="Pfam" id="PF25967">
    <property type="entry name" value="RND-MFP_C"/>
    <property type="match status" value="1"/>
</dbReference>
<dbReference type="Gene3D" id="2.40.420.20">
    <property type="match status" value="1"/>
</dbReference>
<dbReference type="SUPFAM" id="SSF111369">
    <property type="entry name" value="HlyD-like secretion proteins"/>
    <property type="match status" value="1"/>
</dbReference>
<reference evidence="13" key="1">
    <citation type="submission" date="2021-08" db="EMBL/GenBank/DDBJ databases">
        <title>Genome of a novel bacterium of the phylum Verrucomicrobia, Oleiharenicola sp. KSB-15.</title>
        <authorList>
            <person name="Chung J.-H."/>
            <person name="Ahn J.-H."/>
            <person name="Yoon Y."/>
            <person name="Kim D.-Y."/>
            <person name="An S.-H."/>
            <person name="Park I."/>
            <person name="Yeon J."/>
        </authorList>
    </citation>
    <scope>NUCLEOTIDE SEQUENCE</scope>
    <source>
        <strain evidence="13">KSB-15</strain>
    </source>
</reference>
<dbReference type="NCBIfam" id="TIGR01730">
    <property type="entry name" value="RND_mfp"/>
    <property type="match status" value="1"/>
</dbReference>
<evidence type="ECO:0000259" key="11">
    <source>
        <dbReference type="Pfam" id="PF25944"/>
    </source>
</evidence>